<dbReference type="Proteomes" id="UP000015101">
    <property type="component" value="Unassembled WGS sequence"/>
</dbReference>
<organism evidence="2 3">
    <name type="scientific">Helobdella robusta</name>
    <name type="common">Californian leech</name>
    <dbReference type="NCBI Taxonomy" id="6412"/>
    <lineage>
        <taxon>Eukaryota</taxon>
        <taxon>Metazoa</taxon>
        <taxon>Spiralia</taxon>
        <taxon>Lophotrochozoa</taxon>
        <taxon>Annelida</taxon>
        <taxon>Clitellata</taxon>
        <taxon>Hirudinea</taxon>
        <taxon>Rhynchobdellida</taxon>
        <taxon>Glossiphoniidae</taxon>
        <taxon>Helobdella</taxon>
    </lineage>
</organism>
<evidence type="ECO:0000313" key="3">
    <source>
        <dbReference type="Proteomes" id="UP000015101"/>
    </source>
</evidence>
<dbReference type="AlphaFoldDB" id="T1F3H7"/>
<name>T1F3H7_HELRO</name>
<protein>
    <submittedName>
        <fullName evidence="1 2">Uncharacterized protein</fullName>
    </submittedName>
</protein>
<dbReference type="EnsemblMetazoa" id="HelroT170834">
    <property type="protein sequence ID" value="HelroP170834"/>
    <property type="gene ID" value="HelroG170834"/>
</dbReference>
<dbReference type="RefSeq" id="XP_009014908.1">
    <property type="nucleotide sequence ID" value="XM_009016660.1"/>
</dbReference>
<dbReference type="CTD" id="20203376"/>
<sequence length="122" mass="14036">MAESEEIQRHLREKTGWYILKAPTNLKSEIWQKFHMVFQKKENDESEIPVNYYCACIKCNKMGRVGLGRVGLKSCIFRRVGLGWVELSDGLGWCNRVSVNFVKTLFFPPLPLISAAIDQLTN</sequence>
<accession>T1F3H7</accession>
<dbReference type="InParanoid" id="T1F3H7"/>
<dbReference type="GeneID" id="20203376"/>
<evidence type="ECO:0000313" key="2">
    <source>
        <dbReference type="EnsemblMetazoa" id="HelroP170834"/>
    </source>
</evidence>
<dbReference type="EMBL" id="KB096275">
    <property type="protein sequence ID" value="ESO06812.1"/>
    <property type="molecule type" value="Genomic_DNA"/>
</dbReference>
<reference evidence="2" key="3">
    <citation type="submission" date="2015-06" db="UniProtKB">
        <authorList>
            <consortium name="EnsemblMetazoa"/>
        </authorList>
    </citation>
    <scope>IDENTIFICATION</scope>
</reference>
<keyword evidence="3" id="KW-1185">Reference proteome</keyword>
<proteinExistence type="predicted"/>
<evidence type="ECO:0000313" key="1">
    <source>
        <dbReference type="EMBL" id="ESO06812.1"/>
    </source>
</evidence>
<dbReference type="EMBL" id="AMQM01003693">
    <property type="status" value="NOT_ANNOTATED_CDS"/>
    <property type="molecule type" value="Genomic_DNA"/>
</dbReference>
<dbReference type="KEGG" id="hro:HELRODRAFT_170834"/>
<gene>
    <name evidence="2" type="primary">20203376</name>
    <name evidence="1" type="ORF">HELRODRAFT_170834</name>
</gene>
<reference evidence="3" key="1">
    <citation type="submission" date="2012-12" db="EMBL/GenBank/DDBJ databases">
        <authorList>
            <person name="Hellsten U."/>
            <person name="Grimwood J."/>
            <person name="Chapman J.A."/>
            <person name="Shapiro H."/>
            <person name="Aerts A."/>
            <person name="Otillar R.P."/>
            <person name="Terry A.Y."/>
            <person name="Boore J.L."/>
            <person name="Simakov O."/>
            <person name="Marletaz F."/>
            <person name="Cho S.-J."/>
            <person name="Edsinger-Gonzales E."/>
            <person name="Havlak P."/>
            <person name="Kuo D.-H."/>
            <person name="Larsson T."/>
            <person name="Lv J."/>
            <person name="Arendt D."/>
            <person name="Savage R."/>
            <person name="Osoegawa K."/>
            <person name="de Jong P."/>
            <person name="Lindberg D.R."/>
            <person name="Seaver E.C."/>
            <person name="Weisblat D.A."/>
            <person name="Putnam N.H."/>
            <person name="Grigoriev I.V."/>
            <person name="Rokhsar D.S."/>
        </authorList>
    </citation>
    <scope>NUCLEOTIDE SEQUENCE</scope>
</reference>
<reference evidence="1 3" key="2">
    <citation type="journal article" date="2013" name="Nature">
        <title>Insights into bilaterian evolution from three spiralian genomes.</title>
        <authorList>
            <person name="Simakov O."/>
            <person name="Marletaz F."/>
            <person name="Cho S.J."/>
            <person name="Edsinger-Gonzales E."/>
            <person name="Havlak P."/>
            <person name="Hellsten U."/>
            <person name="Kuo D.H."/>
            <person name="Larsson T."/>
            <person name="Lv J."/>
            <person name="Arendt D."/>
            <person name="Savage R."/>
            <person name="Osoegawa K."/>
            <person name="de Jong P."/>
            <person name="Grimwood J."/>
            <person name="Chapman J.A."/>
            <person name="Shapiro H."/>
            <person name="Aerts A."/>
            <person name="Otillar R.P."/>
            <person name="Terry A.Y."/>
            <person name="Boore J.L."/>
            <person name="Grigoriev I.V."/>
            <person name="Lindberg D.R."/>
            <person name="Seaver E.C."/>
            <person name="Weisblat D.A."/>
            <person name="Putnam N.H."/>
            <person name="Rokhsar D.S."/>
        </authorList>
    </citation>
    <scope>NUCLEOTIDE SEQUENCE</scope>
</reference>
<dbReference type="HOGENOM" id="CLU_169878_0_0_1"/>